<reference evidence="1 2" key="1">
    <citation type="submission" date="2013-04" db="EMBL/GenBank/DDBJ databases">
        <title>The Genome Sequence of Sutterella wadsworthensis HGA0223.</title>
        <authorList>
            <consortium name="The Broad Institute Genomics Platform"/>
            <person name="Earl A."/>
            <person name="Ward D."/>
            <person name="Feldgarden M."/>
            <person name="Gevers D."/>
            <person name="Schmidt T.M."/>
            <person name="Dover J."/>
            <person name="Dai D."/>
            <person name="Walker B."/>
            <person name="Young S."/>
            <person name="Zeng Q."/>
            <person name="Gargeya S."/>
            <person name="Fitzgerald M."/>
            <person name="Haas B."/>
            <person name="Abouelleil A."/>
            <person name="Allen A.W."/>
            <person name="Alvarado L."/>
            <person name="Arachchi H.M."/>
            <person name="Berlin A.M."/>
            <person name="Chapman S.B."/>
            <person name="Gainer-Dewar J."/>
            <person name="Goldberg J."/>
            <person name="Griggs A."/>
            <person name="Gujja S."/>
            <person name="Hansen M."/>
            <person name="Howarth C."/>
            <person name="Imamovic A."/>
            <person name="Ireland A."/>
            <person name="Larimer J."/>
            <person name="McCowan C."/>
            <person name="Murphy C."/>
            <person name="Pearson M."/>
            <person name="Poon T.W."/>
            <person name="Priest M."/>
            <person name="Roberts A."/>
            <person name="Saif S."/>
            <person name="Shea T."/>
            <person name="Sisk P."/>
            <person name="Sykes S."/>
            <person name="Wortman J."/>
            <person name="Nusbaum C."/>
            <person name="Birren B."/>
        </authorList>
    </citation>
    <scope>NUCLEOTIDE SEQUENCE [LARGE SCALE GENOMIC DNA]</scope>
    <source>
        <strain evidence="1 2">HGA0223</strain>
    </source>
</reference>
<comment type="caution">
    <text evidence="1">The sequence shown here is derived from an EMBL/GenBank/DDBJ whole genome shotgun (WGS) entry which is preliminary data.</text>
</comment>
<organism evidence="1 2">
    <name type="scientific">Sutterella wadsworthensis HGA0223</name>
    <dbReference type="NCBI Taxonomy" id="1203554"/>
    <lineage>
        <taxon>Bacteria</taxon>
        <taxon>Pseudomonadati</taxon>
        <taxon>Pseudomonadota</taxon>
        <taxon>Betaproteobacteria</taxon>
        <taxon>Burkholderiales</taxon>
        <taxon>Sutterellaceae</taxon>
        <taxon>Sutterella</taxon>
    </lineage>
</organism>
<gene>
    <name evidence="1" type="ORF">HMPREF1476_02030</name>
</gene>
<dbReference type="PATRIC" id="fig|1203554.3.peg.2111"/>
<dbReference type="eggNOG" id="ENOG50316P9">
    <property type="taxonomic scope" value="Bacteria"/>
</dbReference>
<proteinExistence type="predicted"/>
<dbReference type="EMBL" id="ATCF01000030">
    <property type="protein sequence ID" value="EPD97888.1"/>
    <property type="molecule type" value="Genomic_DNA"/>
</dbReference>
<dbReference type="RefSeq" id="WP_016475101.1">
    <property type="nucleotide sequence ID" value="NZ_KE150481.1"/>
</dbReference>
<dbReference type="Proteomes" id="UP000014400">
    <property type="component" value="Unassembled WGS sequence"/>
</dbReference>
<dbReference type="STRING" id="1203554.HMPREF1476_02030"/>
<accession>S3B971</accession>
<evidence type="ECO:0000313" key="1">
    <source>
        <dbReference type="EMBL" id="EPD97888.1"/>
    </source>
</evidence>
<dbReference type="GeneID" id="64062599"/>
<dbReference type="HOGENOM" id="CLU_160502_0_0_4"/>
<dbReference type="NCBIfam" id="TIGR04076">
    <property type="entry name" value="TIGR04076 family protein"/>
    <property type="match status" value="1"/>
</dbReference>
<keyword evidence="2" id="KW-1185">Reference proteome</keyword>
<dbReference type="AlphaFoldDB" id="S3B971"/>
<sequence>MHKVRITILKTTFDSELAREYGAAGLGPCPMMKRGQVFYADYAKPDGFCDEAWKAIYQYVFALAHGSGKDLFYFGDWIREPGVAIVSCNDGLRPVIMKLEATDIPSKLDYEPVLHSHS</sequence>
<evidence type="ECO:0000313" key="2">
    <source>
        <dbReference type="Proteomes" id="UP000014400"/>
    </source>
</evidence>
<name>S3B971_9BURK</name>
<dbReference type="InterPro" id="IPR023811">
    <property type="entry name" value="CHP04076"/>
</dbReference>
<protein>
    <submittedName>
        <fullName evidence="1">TIGR04076 family protein</fullName>
    </submittedName>
</protein>